<evidence type="ECO:0000313" key="2">
    <source>
        <dbReference type="EMBL" id="MBB4174581.1"/>
    </source>
</evidence>
<comment type="caution">
    <text evidence="2">The sequence shown here is derived from an EMBL/GenBank/DDBJ whole genome shotgun (WGS) entry which is preliminary data.</text>
</comment>
<dbReference type="AlphaFoldDB" id="A0A7W6M8U6"/>
<dbReference type="OrthoDB" id="7844109at2"/>
<evidence type="ECO:0000256" key="1">
    <source>
        <dbReference type="SAM" id="MobiDB-lite"/>
    </source>
</evidence>
<dbReference type="RefSeq" id="WP_025056620.1">
    <property type="nucleotide sequence ID" value="NZ_JACIFU010000002.1"/>
</dbReference>
<name>A0A7W6M8U6_9RHOB</name>
<accession>A0A7W6M8U6</accession>
<feature type="compositionally biased region" description="Acidic residues" evidence="1">
    <location>
        <begin position="115"/>
        <end position="128"/>
    </location>
</feature>
<feature type="compositionally biased region" description="Low complexity" evidence="1">
    <location>
        <begin position="139"/>
        <end position="149"/>
    </location>
</feature>
<dbReference type="Proteomes" id="UP000565745">
    <property type="component" value="Unassembled WGS sequence"/>
</dbReference>
<evidence type="ECO:0000313" key="3">
    <source>
        <dbReference type="Proteomes" id="UP000565745"/>
    </source>
</evidence>
<proteinExistence type="predicted"/>
<dbReference type="EMBL" id="JACIFU010000002">
    <property type="protein sequence ID" value="MBB4174581.1"/>
    <property type="molecule type" value="Genomic_DNA"/>
</dbReference>
<feature type="region of interest" description="Disordered" evidence="1">
    <location>
        <begin position="115"/>
        <end position="164"/>
    </location>
</feature>
<organism evidence="2 3">
    <name type="scientific">Sulfitobacter noctilucicola</name>
    <dbReference type="NCBI Taxonomy" id="1342301"/>
    <lineage>
        <taxon>Bacteria</taxon>
        <taxon>Pseudomonadati</taxon>
        <taxon>Pseudomonadota</taxon>
        <taxon>Alphaproteobacteria</taxon>
        <taxon>Rhodobacterales</taxon>
        <taxon>Roseobacteraceae</taxon>
        <taxon>Sulfitobacter</taxon>
    </lineage>
</organism>
<sequence length="269" mass="27920">MAKKPAPAELKKQGEELKKKFGEMRKTQHNFAMQIGAEGIVFMADRKKPPEALWRAAKKEGGSSKGAMGTCEMKGNVIILDCVDEDAAPSGLLRKAKVHFADRGMAAKVFFKGAEDDEEGEGAEEGAAAEEGGGGAAGGEAAAGDAPAPEGGGGEEEAAAPAGESDLDVLRREYSEIEPDVEAAVVSTNAGVGKKVGGLKAMFESQLETNPKKARAIIGLLKTTLETAKKSGDIPENTAAAPDPAVAEARRSKIAELERGVDELLAEFA</sequence>
<gene>
    <name evidence="2" type="ORF">GGR93_002354</name>
</gene>
<keyword evidence="3" id="KW-1185">Reference proteome</keyword>
<reference evidence="2 3" key="1">
    <citation type="submission" date="2020-08" db="EMBL/GenBank/DDBJ databases">
        <title>Genomic Encyclopedia of Type Strains, Phase IV (KMG-IV): sequencing the most valuable type-strain genomes for metagenomic binning, comparative biology and taxonomic classification.</title>
        <authorList>
            <person name="Goeker M."/>
        </authorList>
    </citation>
    <scope>NUCLEOTIDE SEQUENCE [LARGE SCALE GENOMIC DNA]</scope>
    <source>
        <strain evidence="2 3">DSM 101015</strain>
    </source>
</reference>
<protein>
    <submittedName>
        <fullName evidence="2">Uncharacterized protein</fullName>
    </submittedName>
</protein>